<proteinExistence type="predicted"/>
<organism evidence="1">
    <name type="scientific">uncultured Microcoleus sp</name>
    <dbReference type="NCBI Taxonomy" id="259945"/>
    <lineage>
        <taxon>Bacteria</taxon>
        <taxon>Bacillati</taxon>
        <taxon>Cyanobacteriota</taxon>
        <taxon>Cyanophyceae</taxon>
        <taxon>Oscillatoriophycideae</taxon>
        <taxon>Oscillatoriales</taxon>
        <taxon>Microcoleaceae</taxon>
        <taxon>Microcoleus</taxon>
        <taxon>environmental samples</taxon>
    </lineage>
</organism>
<name>A0A6J4PX16_9CYAN</name>
<sequence length="63" mass="7199">MCILEHDLTATLKIVLIYRSTAPFSHQYFWLAGGVCQPELRGSASKMLRMVHNFKLTTKLALF</sequence>
<dbReference type="EMBL" id="CADCTZ010001858">
    <property type="protein sequence ID" value="CAA9426594.1"/>
    <property type="molecule type" value="Genomic_DNA"/>
</dbReference>
<reference evidence="1" key="1">
    <citation type="submission" date="2020-02" db="EMBL/GenBank/DDBJ databases">
        <authorList>
            <person name="Meier V. D."/>
        </authorList>
    </citation>
    <scope>NUCLEOTIDE SEQUENCE</scope>
    <source>
        <strain evidence="1">AVDCRST_MAG84</strain>
    </source>
</reference>
<protein>
    <submittedName>
        <fullName evidence="1">Uncharacterized protein</fullName>
    </submittedName>
</protein>
<evidence type="ECO:0000313" key="1">
    <source>
        <dbReference type="EMBL" id="CAA9426594.1"/>
    </source>
</evidence>
<accession>A0A6J4PX16</accession>
<gene>
    <name evidence="1" type="ORF">AVDCRST_MAG84-7528</name>
</gene>
<dbReference type="AlphaFoldDB" id="A0A6J4PX16"/>